<dbReference type="PANTHER" id="PTHR11533">
    <property type="entry name" value="PROTEASE M1 ZINC METALLOPROTEASE"/>
    <property type="match status" value="1"/>
</dbReference>
<feature type="region of interest" description="Disordered" evidence="9">
    <location>
        <begin position="891"/>
        <end position="914"/>
    </location>
</feature>
<keyword evidence="8" id="KW-0175">Coiled coil</keyword>
<proteinExistence type="inferred from homology"/>
<keyword evidence="7" id="KW-0482">Metalloprotease</keyword>
<comment type="similarity">
    <text evidence="2">Belongs to the peptidase M1 family.</text>
</comment>
<dbReference type="SUPFAM" id="SSF48371">
    <property type="entry name" value="ARM repeat"/>
    <property type="match status" value="1"/>
</dbReference>
<dbReference type="InterPro" id="IPR045357">
    <property type="entry name" value="Aminopeptidase_N-like_N"/>
</dbReference>
<keyword evidence="6" id="KW-0862">Zinc</keyword>
<evidence type="ECO:0000256" key="3">
    <source>
        <dbReference type="ARBA" id="ARBA00022670"/>
    </source>
</evidence>
<dbReference type="GO" id="GO:0070006">
    <property type="term" value="F:metalloaminopeptidase activity"/>
    <property type="evidence" value="ECO:0007669"/>
    <property type="project" value="TreeGrafter"/>
</dbReference>
<dbReference type="SMART" id="SM00567">
    <property type="entry name" value="EZ_HEAT"/>
    <property type="match status" value="6"/>
</dbReference>
<dbReference type="EMBL" id="HBGH01014916">
    <property type="protein sequence ID" value="CAD9236214.1"/>
    <property type="molecule type" value="Transcribed_RNA"/>
</dbReference>
<keyword evidence="4" id="KW-0479">Metal-binding</keyword>
<dbReference type="InterPro" id="IPR027268">
    <property type="entry name" value="Peptidase_M4/M1_CTD_sf"/>
</dbReference>
<dbReference type="SUPFAM" id="SSF55486">
    <property type="entry name" value="Metalloproteases ('zincins'), catalytic domain"/>
    <property type="match status" value="1"/>
</dbReference>
<dbReference type="GO" id="GO:0005737">
    <property type="term" value="C:cytoplasm"/>
    <property type="evidence" value="ECO:0007669"/>
    <property type="project" value="TreeGrafter"/>
</dbReference>
<dbReference type="Pfam" id="PF13646">
    <property type="entry name" value="HEAT_2"/>
    <property type="match status" value="1"/>
</dbReference>
<evidence type="ECO:0008006" key="13">
    <source>
        <dbReference type="Google" id="ProtNLM"/>
    </source>
</evidence>
<sequence>MRDCWTSRELDFEQEQFEDDEGRGEPGESFALPGVTPKYGRRLVLEPVHMDLVVDVDIEQRTIRGRVGITIRARQGNVREVSLDAIDFEEISVSEEYLETRYTGSELIVTWPTSFQKEECREITVIFKVVNPKSGFYFSAPDEEYPDLPVLANTDHETERARYWLPCMDHPSVRTTLTVEIHARDDLVALSNGKLVLEKPSGETGKKVSKWKLDHPCPSYLLCIAVGDFIQANGGEHAGKPVSIFGPRNFFREEDLQRSFGRTKDMMDWMASKLDVPFPWPKYYQFVYSGGVGGAMENISLVSWADAYVNDEILAGERGWFVDLVNVHEMAHTFFGDAVVIRDFLHAWLKESWANYMELVWLEDTYGTEALHYQLVLERDQYVAEADKKYVRPLVTRHHDSSWSMFDSHLYPGGAWRLHMLRRILGDEVFWPAVSIYIQKNLWNTVETNEFRRILEDHSGLPLECFFDQWIYGKGFPKLKVSFTFNSDRGETIISVEQKQQDNAKGIGLFDFELEVEVETSEDVFQIVTVELRSSELEGKGSYALRSEKRPLQVVVDPNGKLLHTVDFTPGIEILQRTLNRGRTVLARCFAASALGELSSPKATSALADAASTESFWGVRRSIAKALGKIGSSAAVTRLVELCKQESDPRVVVSIVEALGHHSDESALQNIEDLLTQPDSPLTGHIAKMTALKMLGKQRGPSRVALLKRYLEQPLEEQWWGWVRRGAVAALGSTRCEESLQVLLEKLPYGAVRGTHGLTGVRSSIVEAIADCLEWASGSRRGEVVEILCHHLRTDKQYHFRMACARALSRLGDVPGSRAALHRFSLNCVNQDRPKVHRLVQNARRVRSRDNGFASIIAENESTKKDLRKLREKVDEMEHRFEALSKEWKASMKEKDSNAKQSKISLDDSTTKSA</sequence>
<dbReference type="InterPro" id="IPR042097">
    <property type="entry name" value="Aminopeptidase_N-like_N_sf"/>
</dbReference>
<evidence type="ECO:0000256" key="9">
    <source>
        <dbReference type="SAM" id="MobiDB-lite"/>
    </source>
</evidence>
<dbReference type="Pfam" id="PF17900">
    <property type="entry name" value="Peptidase_M1_N"/>
    <property type="match status" value="1"/>
</dbReference>
<comment type="cofactor">
    <cofactor evidence="1">
        <name>Zn(2+)</name>
        <dbReference type="ChEBI" id="CHEBI:29105"/>
    </cofactor>
</comment>
<dbReference type="InterPro" id="IPR011989">
    <property type="entry name" value="ARM-like"/>
</dbReference>
<keyword evidence="3" id="KW-0645">Protease</keyword>
<dbReference type="Gene3D" id="1.25.10.10">
    <property type="entry name" value="Leucine-rich Repeat Variant"/>
    <property type="match status" value="2"/>
</dbReference>
<dbReference type="InterPro" id="IPR001930">
    <property type="entry name" value="Peptidase_M1"/>
</dbReference>
<evidence type="ECO:0000256" key="5">
    <source>
        <dbReference type="ARBA" id="ARBA00022801"/>
    </source>
</evidence>
<dbReference type="InterPro" id="IPR014782">
    <property type="entry name" value="Peptidase_M1_dom"/>
</dbReference>
<dbReference type="GO" id="GO:0005615">
    <property type="term" value="C:extracellular space"/>
    <property type="evidence" value="ECO:0007669"/>
    <property type="project" value="TreeGrafter"/>
</dbReference>
<dbReference type="GO" id="GO:0008270">
    <property type="term" value="F:zinc ion binding"/>
    <property type="evidence" value="ECO:0007669"/>
    <property type="project" value="InterPro"/>
</dbReference>
<dbReference type="AlphaFoldDB" id="A0A7S1TGN2"/>
<evidence type="ECO:0000256" key="6">
    <source>
        <dbReference type="ARBA" id="ARBA00022833"/>
    </source>
</evidence>
<dbReference type="PANTHER" id="PTHR11533:SF299">
    <property type="entry name" value="AMINOPEPTIDASE"/>
    <property type="match status" value="1"/>
</dbReference>
<keyword evidence="5" id="KW-0378">Hydrolase</keyword>
<evidence type="ECO:0000313" key="12">
    <source>
        <dbReference type="EMBL" id="CAD9236214.1"/>
    </source>
</evidence>
<dbReference type="GO" id="GO:0016020">
    <property type="term" value="C:membrane"/>
    <property type="evidence" value="ECO:0007669"/>
    <property type="project" value="TreeGrafter"/>
</dbReference>
<dbReference type="InterPro" id="IPR016024">
    <property type="entry name" value="ARM-type_fold"/>
</dbReference>
<dbReference type="GO" id="GO:0006508">
    <property type="term" value="P:proteolysis"/>
    <property type="evidence" value="ECO:0007669"/>
    <property type="project" value="UniProtKB-KW"/>
</dbReference>
<dbReference type="Gene3D" id="1.10.390.10">
    <property type="entry name" value="Neutral Protease Domain 2"/>
    <property type="match status" value="1"/>
</dbReference>
<dbReference type="SUPFAM" id="SSF63737">
    <property type="entry name" value="Leukotriene A4 hydrolase N-terminal domain"/>
    <property type="match status" value="1"/>
</dbReference>
<dbReference type="GO" id="GO:0043171">
    <property type="term" value="P:peptide catabolic process"/>
    <property type="evidence" value="ECO:0007669"/>
    <property type="project" value="TreeGrafter"/>
</dbReference>
<feature type="compositionally biased region" description="Basic and acidic residues" evidence="9">
    <location>
        <begin position="905"/>
        <end position="914"/>
    </location>
</feature>
<evidence type="ECO:0000256" key="1">
    <source>
        <dbReference type="ARBA" id="ARBA00001947"/>
    </source>
</evidence>
<accession>A0A7S1TGN2</accession>
<dbReference type="Pfam" id="PF01433">
    <property type="entry name" value="Peptidase_M1"/>
    <property type="match status" value="1"/>
</dbReference>
<organism evidence="12">
    <name type="scientific">Compsopogon caeruleus</name>
    <dbReference type="NCBI Taxonomy" id="31354"/>
    <lineage>
        <taxon>Eukaryota</taxon>
        <taxon>Rhodophyta</taxon>
        <taxon>Compsopogonophyceae</taxon>
        <taxon>Compsopogonales</taxon>
        <taxon>Compsopogonaceae</taxon>
        <taxon>Compsopogon</taxon>
    </lineage>
</organism>
<name>A0A7S1TGN2_9RHOD</name>
<dbReference type="InterPro" id="IPR004155">
    <property type="entry name" value="PBS_lyase_HEAT"/>
</dbReference>
<feature type="domain" description="Aminopeptidase N-like N-terminal" evidence="11">
    <location>
        <begin position="47"/>
        <end position="221"/>
    </location>
</feature>
<reference evidence="12" key="1">
    <citation type="submission" date="2021-01" db="EMBL/GenBank/DDBJ databases">
        <authorList>
            <person name="Corre E."/>
            <person name="Pelletier E."/>
            <person name="Niang G."/>
            <person name="Scheremetjew M."/>
            <person name="Finn R."/>
            <person name="Kale V."/>
            <person name="Holt S."/>
            <person name="Cochrane G."/>
            <person name="Meng A."/>
            <person name="Brown T."/>
            <person name="Cohen L."/>
        </authorList>
    </citation>
    <scope>NUCLEOTIDE SEQUENCE</scope>
    <source>
        <strain evidence="12">SAG 36.94</strain>
    </source>
</reference>
<protein>
    <recommendedName>
        <fullName evidence="13">Aminopeptidase</fullName>
    </recommendedName>
</protein>
<dbReference type="PRINTS" id="PR00756">
    <property type="entry name" value="ALADIPTASE"/>
</dbReference>
<evidence type="ECO:0000259" key="11">
    <source>
        <dbReference type="Pfam" id="PF17900"/>
    </source>
</evidence>
<gene>
    <name evidence="12" type="ORF">CCAE0312_LOCUS8307</name>
</gene>
<dbReference type="InterPro" id="IPR050344">
    <property type="entry name" value="Peptidase_M1_aminopeptidases"/>
</dbReference>
<dbReference type="GO" id="GO:0042277">
    <property type="term" value="F:peptide binding"/>
    <property type="evidence" value="ECO:0007669"/>
    <property type="project" value="TreeGrafter"/>
</dbReference>
<feature type="coiled-coil region" evidence="8">
    <location>
        <begin position="853"/>
        <end position="887"/>
    </location>
</feature>
<evidence type="ECO:0000256" key="2">
    <source>
        <dbReference type="ARBA" id="ARBA00010136"/>
    </source>
</evidence>
<dbReference type="CDD" id="cd09603">
    <property type="entry name" value="M1_APN_like"/>
    <property type="match status" value="1"/>
</dbReference>
<evidence type="ECO:0000256" key="8">
    <source>
        <dbReference type="SAM" id="Coils"/>
    </source>
</evidence>
<evidence type="ECO:0000256" key="4">
    <source>
        <dbReference type="ARBA" id="ARBA00022723"/>
    </source>
</evidence>
<feature type="domain" description="Peptidase M1 membrane alanine aminopeptidase" evidence="10">
    <location>
        <begin position="260"/>
        <end position="470"/>
    </location>
</feature>
<dbReference type="Gene3D" id="2.60.40.1730">
    <property type="entry name" value="tricorn interacting facor f3 domain"/>
    <property type="match status" value="1"/>
</dbReference>
<evidence type="ECO:0000256" key="7">
    <source>
        <dbReference type="ARBA" id="ARBA00023049"/>
    </source>
</evidence>
<evidence type="ECO:0000259" key="10">
    <source>
        <dbReference type="Pfam" id="PF01433"/>
    </source>
</evidence>